<keyword evidence="5" id="KW-0732">Signal</keyword>
<dbReference type="Pfam" id="PF13975">
    <property type="entry name" value="gag-asp_proteas"/>
    <property type="match status" value="1"/>
</dbReference>
<evidence type="ECO:0000256" key="1">
    <source>
        <dbReference type="ARBA" id="ARBA00009136"/>
    </source>
</evidence>
<dbReference type="RefSeq" id="WP_161091143.1">
    <property type="nucleotide sequence ID" value="NZ_WWCV01000032.1"/>
</dbReference>
<sequence length="316" mass="34043">MTRFLLCATLLTAAVSIHAAECRYTELAALDIGVDERFSATPYLDAQINGKSVHMLIDTGAFKTVLTRAEADRQEITLTRTREIVHGVGGQASMFSARPNEVVIGPSRVSQTLFPVVEGFDIPGYGGIIGADYLLQADLEIALADRKIKFFRGAGCDDKALAYWDSNALDVPLDIPSGDSRAMVPVSVNGTRLTALIDTGAAVSVINQKTAERLGFDPASASAVKGGKLRGVNGNSRQSWIASFDSFAIGEEKIASPRIIVLEQVGGDLSSRGHQMILGRDFLRAHHVLLSPRQQRFYFSYLGGPVFAASQTKEKP</sequence>
<keyword evidence="4" id="KW-0378">Hydrolase</keyword>
<keyword evidence="8" id="KW-1185">Reference proteome</keyword>
<dbReference type="SUPFAM" id="SSF50630">
    <property type="entry name" value="Acid proteases"/>
    <property type="match status" value="2"/>
</dbReference>
<feature type="chain" id="PRO_5033004299" description="Peptidase A2 domain-containing protein" evidence="5">
    <location>
        <begin position="20"/>
        <end position="316"/>
    </location>
</feature>
<dbReference type="EMBL" id="WWCV01000032">
    <property type="protein sequence ID" value="MYN18605.1"/>
    <property type="molecule type" value="Genomic_DNA"/>
</dbReference>
<evidence type="ECO:0000259" key="6">
    <source>
        <dbReference type="PROSITE" id="PS50175"/>
    </source>
</evidence>
<evidence type="ECO:0000256" key="4">
    <source>
        <dbReference type="ARBA" id="ARBA00022801"/>
    </source>
</evidence>
<organism evidence="7 8">
    <name type="scientific">Duganella vulcania</name>
    <dbReference type="NCBI Taxonomy" id="2692166"/>
    <lineage>
        <taxon>Bacteria</taxon>
        <taxon>Pseudomonadati</taxon>
        <taxon>Pseudomonadota</taxon>
        <taxon>Betaproteobacteria</taxon>
        <taxon>Burkholderiales</taxon>
        <taxon>Oxalobacteraceae</taxon>
        <taxon>Telluria group</taxon>
        <taxon>Duganella</taxon>
    </lineage>
</organism>
<dbReference type="CDD" id="cd05483">
    <property type="entry name" value="retropepsin_like_bacteria"/>
    <property type="match status" value="2"/>
</dbReference>
<feature type="signal peptide" evidence="5">
    <location>
        <begin position="1"/>
        <end position="19"/>
    </location>
</feature>
<evidence type="ECO:0000313" key="8">
    <source>
        <dbReference type="Proteomes" id="UP000484875"/>
    </source>
</evidence>
<comment type="caution">
    <text evidence="7">The sequence shown here is derived from an EMBL/GenBank/DDBJ whole genome shotgun (WGS) entry which is preliminary data.</text>
</comment>
<dbReference type="PANTHER" id="PTHR12917">
    <property type="entry name" value="ASPARTYL PROTEASE DDI-RELATED"/>
    <property type="match status" value="1"/>
</dbReference>
<evidence type="ECO:0000313" key="7">
    <source>
        <dbReference type="EMBL" id="MYN18605.1"/>
    </source>
</evidence>
<dbReference type="PANTHER" id="PTHR12917:SF1">
    <property type="entry name" value="AT13091P"/>
    <property type="match status" value="1"/>
</dbReference>
<comment type="similarity">
    <text evidence="1">Belongs to the DDI1 family.</text>
</comment>
<protein>
    <recommendedName>
        <fullName evidence="6">Peptidase A2 domain-containing protein</fullName>
    </recommendedName>
</protein>
<keyword evidence="3" id="KW-0064">Aspartyl protease</keyword>
<reference evidence="7 8" key="1">
    <citation type="submission" date="2019-12" db="EMBL/GenBank/DDBJ databases">
        <title>Novel species isolated from a subtropical stream in China.</title>
        <authorList>
            <person name="Lu H."/>
        </authorList>
    </citation>
    <scope>NUCLEOTIDE SEQUENCE [LARGE SCALE GENOMIC DNA]</scope>
    <source>
        <strain evidence="7 8">FT107W</strain>
    </source>
</reference>
<evidence type="ECO:0000256" key="2">
    <source>
        <dbReference type="ARBA" id="ARBA00022670"/>
    </source>
</evidence>
<dbReference type="InterPro" id="IPR001995">
    <property type="entry name" value="Peptidase_A2_cat"/>
</dbReference>
<feature type="domain" description="Peptidase A2" evidence="6">
    <location>
        <begin position="193"/>
        <end position="282"/>
    </location>
</feature>
<evidence type="ECO:0000256" key="3">
    <source>
        <dbReference type="ARBA" id="ARBA00022750"/>
    </source>
</evidence>
<keyword evidence="2" id="KW-0645">Protease</keyword>
<name>A0A845HM68_9BURK</name>
<evidence type="ECO:0000256" key="5">
    <source>
        <dbReference type="SAM" id="SignalP"/>
    </source>
</evidence>
<dbReference type="Pfam" id="PF13650">
    <property type="entry name" value="Asp_protease_2"/>
    <property type="match status" value="1"/>
</dbReference>
<dbReference type="Gene3D" id="2.40.70.10">
    <property type="entry name" value="Acid Proteases"/>
    <property type="match status" value="2"/>
</dbReference>
<proteinExistence type="inferred from homology"/>
<feature type="domain" description="Peptidase A2" evidence="6">
    <location>
        <begin position="53"/>
        <end position="90"/>
    </location>
</feature>
<dbReference type="InterPro" id="IPR021109">
    <property type="entry name" value="Peptidase_aspartic_dom_sf"/>
</dbReference>
<dbReference type="Proteomes" id="UP000484875">
    <property type="component" value="Unassembled WGS sequence"/>
</dbReference>
<dbReference type="PROSITE" id="PS00141">
    <property type="entry name" value="ASP_PROTEASE"/>
    <property type="match status" value="1"/>
</dbReference>
<dbReference type="InterPro" id="IPR001969">
    <property type="entry name" value="Aspartic_peptidase_AS"/>
</dbReference>
<dbReference type="GO" id="GO:0006508">
    <property type="term" value="P:proteolysis"/>
    <property type="evidence" value="ECO:0007669"/>
    <property type="project" value="UniProtKB-KW"/>
</dbReference>
<gene>
    <name evidence="7" type="ORF">GTP81_17795</name>
</gene>
<dbReference type="InterPro" id="IPR034122">
    <property type="entry name" value="Retropepsin-like_bacterial"/>
</dbReference>
<accession>A0A845HM68</accession>
<dbReference type="PROSITE" id="PS50175">
    <property type="entry name" value="ASP_PROT_RETROV"/>
    <property type="match status" value="2"/>
</dbReference>
<dbReference type="AlphaFoldDB" id="A0A845HM68"/>
<dbReference type="GO" id="GO:0004190">
    <property type="term" value="F:aspartic-type endopeptidase activity"/>
    <property type="evidence" value="ECO:0007669"/>
    <property type="project" value="UniProtKB-KW"/>
</dbReference>